<dbReference type="InterPro" id="IPR052159">
    <property type="entry name" value="Competence_DNA_uptake"/>
</dbReference>
<proteinExistence type="predicted"/>
<keyword evidence="2" id="KW-0378">Hydrolase</keyword>
<comment type="caution">
    <text evidence="2">The sequence shown here is derived from an EMBL/GenBank/DDBJ whole genome shotgun (WGS) entry which is preliminary data.</text>
</comment>
<dbReference type="AlphaFoldDB" id="A0A7W8EC12"/>
<dbReference type="RefSeq" id="WP_184259550.1">
    <property type="nucleotide sequence ID" value="NZ_JACHIO010000024.1"/>
</dbReference>
<sequence length="418" mass="45459">MAEGISRRHFLWGSAASFALLASQQAHCTTVPAVPMEPWQRGFLDIHHISTGRGNSVLAICPDGTSIMVDAGATKGPTDALGPARPDASRRPGEWIGRYALHHLRTAPKRELDYFVLTHFHGDHMGEITADSPVSSKGDYRLSGVADVAELIPVRQLIDRGYPSYDYPAPATYDATLNYIRFARAAEKHGTKVARLQVGSLQQIASQHAPAECASFAIRNLAANGDVWTGQGEDVKHLFPPLSTLKPQEYPTENACSMALKFSYGAFSYYIGGDLTCDTLFGTEPWMDAESAVAKVAGPVNVAAVDHHGYYDATGPEFVRAMRSRIYVIQTWHATHPALQVLDRLYSPILYPGDRDVLATGMVPAAALADARLSDRMLSQQGHVVVRVLPGGDQYEVIVLDDTVEEGKVKARFGPYAA</sequence>
<protein>
    <submittedName>
        <fullName evidence="2">Beta-lactamase superfamily II metal-dependent hydrolase</fullName>
    </submittedName>
</protein>
<dbReference type="Proteomes" id="UP000584867">
    <property type="component" value="Unassembled WGS sequence"/>
</dbReference>
<evidence type="ECO:0000256" key="1">
    <source>
        <dbReference type="SAM" id="SignalP"/>
    </source>
</evidence>
<evidence type="ECO:0000313" key="3">
    <source>
        <dbReference type="Proteomes" id="UP000584867"/>
    </source>
</evidence>
<gene>
    <name evidence="2" type="ORF">HDF15_004585</name>
</gene>
<organism evidence="2 3">
    <name type="scientific">Granulicella mallensis</name>
    <dbReference type="NCBI Taxonomy" id="940614"/>
    <lineage>
        <taxon>Bacteria</taxon>
        <taxon>Pseudomonadati</taxon>
        <taxon>Acidobacteriota</taxon>
        <taxon>Terriglobia</taxon>
        <taxon>Terriglobales</taxon>
        <taxon>Acidobacteriaceae</taxon>
        <taxon>Granulicella</taxon>
    </lineage>
</organism>
<feature type="signal peptide" evidence="1">
    <location>
        <begin position="1"/>
        <end position="28"/>
    </location>
</feature>
<dbReference type="PROSITE" id="PS51318">
    <property type="entry name" value="TAT"/>
    <property type="match status" value="1"/>
</dbReference>
<name>A0A7W8EC12_9BACT</name>
<dbReference type="SUPFAM" id="SSF56281">
    <property type="entry name" value="Metallo-hydrolase/oxidoreductase"/>
    <property type="match status" value="1"/>
</dbReference>
<reference evidence="2 3" key="1">
    <citation type="submission" date="2020-08" db="EMBL/GenBank/DDBJ databases">
        <title>Genomic Encyclopedia of Type Strains, Phase IV (KMG-V): Genome sequencing to study the core and pangenomes of soil and plant-associated prokaryotes.</title>
        <authorList>
            <person name="Whitman W."/>
        </authorList>
    </citation>
    <scope>NUCLEOTIDE SEQUENCE [LARGE SCALE GENOMIC DNA]</scope>
    <source>
        <strain evidence="2 3">X5P3</strain>
    </source>
</reference>
<feature type="chain" id="PRO_5031515206" evidence="1">
    <location>
        <begin position="29"/>
        <end position="418"/>
    </location>
</feature>
<evidence type="ECO:0000313" key="2">
    <source>
        <dbReference type="EMBL" id="MBB5066211.1"/>
    </source>
</evidence>
<dbReference type="GO" id="GO:0016787">
    <property type="term" value="F:hydrolase activity"/>
    <property type="evidence" value="ECO:0007669"/>
    <property type="project" value="UniProtKB-KW"/>
</dbReference>
<dbReference type="PANTHER" id="PTHR30619:SF1">
    <property type="entry name" value="RECOMBINATION PROTEIN 2"/>
    <property type="match status" value="1"/>
</dbReference>
<dbReference type="PANTHER" id="PTHR30619">
    <property type="entry name" value="DNA INTERNALIZATION/COMPETENCE PROTEIN COMEC/REC2"/>
    <property type="match status" value="1"/>
</dbReference>
<dbReference type="InterPro" id="IPR006311">
    <property type="entry name" value="TAT_signal"/>
</dbReference>
<accession>A0A7W8EC12</accession>
<dbReference type="EMBL" id="JACHIO010000024">
    <property type="protein sequence ID" value="MBB5066211.1"/>
    <property type="molecule type" value="Genomic_DNA"/>
</dbReference>
<dbReference type="Gene3D" id="3.60.15.10">
    <property type="entry name" value="Ribonuclease Z/Hydroxyacylglutathione hydrolase-like"/>
    <property type="match status" value="1"/>
</dbReference>
<keyword evidence="1" id="KW-0732">Signal</keyword>
<dbReference type="InterPro" id="IPR036866">
    <property type="entry name" value="RibonucZ/Hydroxyglut_hydro"/>
</dbReference>